<dbReference type="Gene3D" id="3.40.50.11780">
    <property type="match status" value="1"/>
</dbReference>
<keyword evidence="5" id="KW-1185">Reference proteome</keyword>
<dbReference type="PANTHER" id="PTHR35861">
    <property type="match status" value="1"/>
</dbReference>
<dbReference type="OrthoDB" id="9767864at2"/>
<dbReference type="Pfam" id="PF17482">
    <property type="entry name" value="Phage_sheath_1C"/>
    <property type="match status" value="1"/>
</dbReference>
<proteinExistence type="inferred from homology"/>
<dbReference type="EMBL" id="PRDW01000018">
    <property type="protein sequence ID" value="PPB81913.1"/>
    <property type="molecule type" value="Genomic_DNA"/>
</dbReference>
<gene>
    <name evidence="4" type="ORF">B0O95_11829</name>
</gene>
<protein>
    <recommendedName>
        <fullName evidence="3">Tail sheath protein C-terminal domain-containing protein</fullName>
    </recommendedName>
</protein>
<dbReference type="PANTHER" id="PTHR35861:SF1">
    <property type="entry name" value="PHAGE TAIL SHEATH PROTEIN"/>
    <property type="match status" value="1"/>
</dbReference>
<evidence type="ECO:0000256" key="1">
    <source>
        <dbReference type="ARBA" id="ARBA00008005"/>
    </source>
</evidence>
<name>A0A2P5K739_9BURK</name>
<organism evidence="4 5">
    <name type="scientific">Mycetohabitans endofungorum</name>
    <dbReference type="NCBI Taxonomy" id="417203"/>
    <lineage>
        <taxon>Bacteria</taxon>
        <taxon>Pseudomonadati</taxon>
        <taxon>Pseudomonadota</taxon>
        <taxon>Betaproteobacteria</taxon>
        <taxon>Burkholderiales</taxon>
        <taxon>Burkholderiaceae</taxon>
        <taxon>Mycetohabitans</taxon>
    </lineage>
</organism>
<dbReference type="InterPro" id="IPR052042">
    <property type="entry name" value="Tail_sheath_structural"/>
</dbReference>
<reference evidence="4 5" key="1">
    <citation type="submission" date="2018-01" db="EMBL/GenBank/DDBJ databases">
        <title>Genomic Encyclopedia of Type Strains, Phase III (KMG-III): the genomes of soil and plant-associated and newly described type strains.</title>
        <authorList>
            <person name="Whitman W."/>
        </authorList>
    </citation>
    <scope>NUCLEOTIDE SEQUENCE [LARGE SCALE GENOMIC DNA]</scope>
    <source>
        <strain evidence="4 5">HKI456</strain>
    </source>
</reference>
<comment type="similarity">
    <text evidence="1">Belongs to the myoviridae tail sheath protein family.</text>
</comment>
<feature type="domain" description="Tail sheath protein C-terminal" evidence="3">
    <location>
        <begin position="369"/>
        <end position="472"/>
    </location>
</feature>
<evidence type="ECO:0000313" key="4">
    <source>
        <dbReference type="EMBL" id="PPB81913.1"/>
    </source>
</evidence>
<evidence type="ECO:0000256" key="2">
    <source>
        <dbReference type="SAM" id="MobiDB-lite"/>
    </source>
</evidence>
<feature type="region of interest" description="Disordered" evidence="2">
    <location>
        <begin position="72"/>
        <end position="96"/>
    </location>
</feature>
<accession>A0A2P5K739</accession>
<dbReference type="InterPro" id="IPR020287">
    <property type="entry name" value="Tail_sheath_C"/>
</dbReference>
<evidence type="ECO:0000313" key="5">
    <source>
        <dbReference type="Proteomes" id="UP000243096"/>
    </source>
</evidence>
<comment type="caution">
    <text evidence="4">The sequence shown here is derived from an EMBL/GenBank/DDBJ whole genome shotgun (WGS) entry which is preliminary data.</text>
</comment>
<evidence type="ECO:0000259" key="3">
    <source>
        <dbReference type="Pfam" id="PF17482"/>
    </source>
</evidence>
<dbReference type="Proteomes" id="UP000243096">
    <property type="component" value="Unassembled WGS sequence"/>
</dbReference>
<dbReference type="RefSeq" id="WP_104078394.1">
    <property type="nucleotide sequence ID" value="NZ_CP062179.1"/>
</dbReference>
<dbReference type="AlphaFoldDB" id="A0A2P5K739"/>
<sequence>MPVQVSYPGVYVEEDANLSFSVSSGATAIPLFVGNFYGLEAEFPPADCVAVSDWLAFERQFVSGARPEVTITLPSSMPPSSPRSTESQGSDGNAKAPRCTVEYQPNWAAYAVHHYFDNGGGPCYVFALNALKDYLKKVDLKKVDLKKDDLEAALKKSIQAYPDITLLCYCDWVGGTAESEKVYEAFNTLLDKPGGYFLLADSDDGKPLVGVTAAQTAVYYPALKTRYRPMVPADNQIVIKGYSDEKVKNLDGLRKLDNAKALCQSIDEELVDKIQHEKPVVLRASPAVAGLYAKTDRTRGVWKAPANVAVAGVEQLFEAKCKGTDLSTTPILISDEKQSELQKQGINALRTFQGKGTLVWGARTLAFTSKKWCYIPVRRLFNAAERDMQQAMRAVMFEPNSEPTWQKVRVALDNYLHTLWRLGALQGAKPEEAYRVQVGRGQTMTQDDIKQGKLIVQVGMAAVRPAEFIILQLMQWQGGSSTAAR</sequence>